<dbReference type="SUPFAM" id="SSF52540">
    <property type="entry name" value="P-loop containing nucleoside triphosphate hydrolases"/>
    <property type="match status" value="1"/>
</dbReference>
<reference evidence="3" key="1">
    <citation type="submission" date="2023-06" db="EMBL/GenBank/DDBJ databases">
        <title>Survivors Of The Sea: Transcriptome response of Skeletonema marinoi to long-term dormancy.</title>
        <authorList>
            <person name="Pinder M.I.M."/>
            <person name="Kourtchenko O."/>
            <person name="Robertson E.K."/>
            <person name="Larsson T."/>
            <person name="Maumus F."/>
            <person name="Osuna-Cruz C.M."/>
            <person name="Vancaester E."/>
            <person name="Stenow R."/>
            <person name="Vandepoele K."/>
            <person name="Ploug H."/>
            <person name="Bruchert V."/>
            <person name="Godhe A."/>
            <person name="Topel M."/>
        </authorList>
    </citation>
    <scope>NUCLEOTIDE SEQUENCE</scope>
    <source>
        <strain evidence="3">R05AC</strain>
    </source>
</reference>
<name>A0AAD8Y1C2_9STRA</name>
<evidence type="ECO:0000313" key="4">
    <source>
        <dbReference type="Proteomes" id="UP001224775"/>
    </source>
</evidence>
<protein>
    <recommendedName>
        <fullName evidence="5">Sulfotransferase domain-containing protein</fullName>
    </recommendedName>
</protein>
<dbReference type="InterPro" id="IPR027417">
    <property type="entry name" value="P-loop_NTPase"/>
</dbReference>
<feature type="region of interest" description="Disordered" evidence="2">
    <location>
        <begin position="1"/>
        <end position="58"/>
    </location>
</feature>
<gene>
    <name evidence="3" type="ORF">QTG54_012079</name>
</gene>
<organism evidence="3 4">
    <name type="scientific">Skeletonema marinoi</name>
    <dbReference type="NCBI Taxonomy" id="267567"/>
    <lineage>
        <taxon>Eukaryota</taxon>
        <taxon>Sar</taxon>
        <taxon>Stramenopiles</taxon>
        <taxon>Ochrophyta</taxon>
        <taxon>Bacillariophyta</taxon>
        <taxon>Coscinodiscophyceae</taxon>
        <taxon>Thalassiosirophycidae</taxon>
        <taxon>Thalassiosirales</taxon>
        <taxon>Skeletonemataceae</taxon>
        <taxon>Skeletonema</taxon>
        <taxon>Skeletonema marinoi-dohrnii complex</taxon>
    </lineage>
</organism>
<evidence type="ECO:0000313" key="3">
    <source>
        <dbReference type="EMBL" id="KAK1737212.1"/>
    </source>
</evidence>
<dbReference type="Gene3D" id="3.40.50.300">
    <property type="entry name" value="P-loop containing nucleotide triphosphate hydrolases"/>
    <property type="match status" value="1"/>
</dbReference>
<dbReference type="PANTHER" id="PTHR45964">
    <property type="entry name" value="WSCD FAMILY MEMBER CG9164"/>
    <property type="match status" value="1"/>
</dbReference>
<feature type="compositionally biased region" description="Basic residues" evidence="2">
    <location>
        <begin position="1"/>
        <end position="18"/>
    </location>
</feature>
<comment type="caution">
    <text evidence="3">The sequence shown here is derived from an EMBL/GenBank/DDBJ whole genome shotgun (WGS) entry which is preliminary data.</text>
</comment>
<comment type="similarity">
    <text evidence="1">Belongs to the WSCD family.</text>
</comment>
<keyword evidence="4" id="KW-1185">Reference proteome</keyword>
<dbReference type="InterPro" id="IPR051589">
    <property type="entry name" value="Sialate-O-sulfotransferase"/>
</dbReference>
<dbReference type="EMBL" id="JATAAI010000026">
    <property type="protein sequence ID" value="KAK1737212.1"/>
    <property type="molecule type" value="Genomic_DNA"/>
</dbReference>
<proteinExistence type="inferred from homology"/>
<sequence>MPNKKKGRGGGGAKRGRGGRGGNKNRQQQQQPLNQQQQNNDPPQPNNGGHKTHQNQFLQQRRRLQMQRNARCRLFYLQQHLVLNCYNYLDQEGREAAFSVMGWSMEAHQRRKQEMQRQRKIIEAVKERQEWKKGIFKQVLNAEETRNENNEKVKNADAALCKEVEKSMVVSDFAYPDETRGEEEDREKFHDVLPPLFARVDADTLLARLNTRRLYKRLVHYRREDQRKLAEHLAKYANADGNGIAEESIVDMFEGDLKNEETANRIYPKDMSISQMAEKEWDDLMDVASLRNQGMKVPYDPFPTQYELLLFSATQRAVAALASYPRSGNSLMRTMYEHTSLRVTGSDMQGGLAKHDLVGEMSVGCDKVQFVKTHFPERRGTPHFRCCRAVLLVRNPFDAIESFYNLMMTGTHTQNISQEIRDKATKYWRSLR</sequence>
<dbReference type="AlphaFoldDB" id="A0AAD8Y1C2"/>
<feature type="compositionally biased region" description="Low complexity" evidence="2">
    <location>
        <begin position="24"/>
        <end position="58"/>
    </location>
</feature>
<accession>A0AAD8Y1C2</accession>
<evidence type="ECO:0000256" key="1">
    <source>
        <dbReference type="ARBA" id="ARBA00010236"/>
    </source>
</evidence>
<evidence type="ECO:0008006" key="5">
    <source>
        <dbReference type="Google" id="ProtNLM"/>
    </source>
</evidence>
<dbReference type="Proteomes" id="UP001224775">
    <property type="component" value="Unassembled WGS sequence"/>
</dbReference>
<dbReference type="PANTHER" id="PTHR45964:SF5">
    <property type="entry name" value="WSCD FAMILY MEMBER CG9164"/>
    <property type="match status" value="1"/>
</dbReference>
<evidence type="ECO:0000256" key="2">
    <source>
        <dbReference type="SAM" id="MobiDB-lite"/>
    </source>
</evidence>